<evidence type="ECO:0000313" key="1">
    <source>
        <dbReference type="EMBL" id="GAA4074808.1"/>
    </source>
</evidence>
<dbReference type="Proteomes" id="UP001500683">
    <property type="component" value="Unassembled WGS sequence"/>
</dbReference>
<proteinExistence type="predicted"/>
<comment type="caution">
    <text evidence="1">The sequence shown here is derived from an EMBL/GenBank/DDBJ whole genome shotgun (WGS) entry which is preliminary data.</text>
</comment>
<accession>A0ABP7VUZ1</accession>
<protein>
    <recommendedName>
        <fullName evidence="3">Helix-turn-helix domain-containing protein</fullName>
    </recommendedName>
</protein>
<evidence type="ECO:0000313" key="2">
    <source>
        <dbReference type="Proteomes" id="UP001500683"/>
    </source>
</evidence>
<keyword evidence="2" id="KW-1185">Reference proteome</keyword>
<sequence>MDCDICTRPQEALTANPEAPRTEAGGLACPACRGRVAAGVAAERFQVSVRTAQRWATRGRQYGAVGMTESGYGPLVPDPKGVLDLCRRPRR</sequence>
<name>A0ABP7VUZ1_9ACTN</name>
<dbReference type="EMBL" id="BAAAZG010000020">
    <property type="protein sequence ID" value="GAA4074808.1"/>
    <property type="molecule type" value="Genomic_DNA"/>
</dbReference>
<gene>
    <name evidence="1" type="ORF">GCM10022214_34710</name>
</gene>
<organism evidence="1 2">
    <name type="scientific">Actinomadura miaoliensis</name>
    <dbReference type="NCBI Taxonomy" id="430685"/>
    <lineage>
        <taxon>Bacteria</taxon>
        <taxon>Bacillati</taxon>
        <taxon>Actinomycetota</taxon>
        <taxon>Actinomycetes</taxon>
        <taxon>Streptosporangiales</taxon>
        <taxon>Thermomonosporaceae</taxon>
        <taxon>Actinomadura</taxon>
    </lineage>
</organism>
<reference evidence="2" key="1">
    <citation type="journal article" date="2019" name="Int. J. Syst. Evol. Microbiol.">
        <title>The Global Catalogue of Microorganisms (GCM) 10K type strain sequencing project: providing services to taxonomists for standard genome sequencing and annotation.</title>
        <authorList>
            <consortium name="The Broad Institute Genomics Platform"/>
            <consortium name="The Broad Institute Genome Sequencing Center for Infectious Disease"/>
            <person name="Wu L."/>
            <person name="Ma J."/>
        </authorList>
    </citation>
    <scope>NUCLEOTIDE SEQUENCE [LARGE SCALE GENOMIC DNA]</scope>
    <source>
        <strain evidence="2">JCM 16702</strain>
    </source>
</reference>
<evidence type="ECO:0008006" key="3">
    <source>
        <dbReference type="Google" id="ProtNLM"/>
    </source>
</evidence>